<dbReference type="Proteomes" id="UP000008837">
    <property type="component" value="Unassembled WGS sequence"/>
</dbReference>
<organism evidence="3 4">
    <name type="scientific">Malassezia globosa (strain ATCC MYA-4612 / CBS 7966)</name>
    <name type="common">Dandruff-associated fungus</name>
    <dbReference type="NCBI Taxonomy" id="425265"/>
    <lineage>
        <taxon>Eukaryota</taxon>
        <taxon>Fungi</taxon>
        <taxon>Dikarya</taxon>
        <taxon>Basidiomycota</taxon>
        <taxon>Ustilaginomycotina</taxon>
        <taxon>Malasseziomycetes</taxon>
        <taxon>Malasseziales</taxon>
        <taxon>Malasseziaceae</taxon>
        <taxon>Malassezia</taxon>
    </lineage>
</organism>
<dbReference type="GeneID" id="5854607"/>
<dbReference type="GO" id="GO:0019722">
    <property type="term" value="P:calcium-mediated signaling"/>
    <property type="evidence" value="ECO:0007669"/>
    <property type="project" value="InterPro"/>
</dbReference>
<dbReference type="PANTHER" id="PTHR10300:SF14">
    <property type="entry name" value="PROTEIN SARAH"/>
    <property type="match status" value="1"/>
</dbReference>
<comment type="similarity">
    <text evidence="1">Belongs to the RCAN family.</text>
</comment>
<dbReference type="RefSeq" id="XP_001730302.1">
    <property type="nucleotide sequence ID" value="XM_001730250.1"/>
</dbReference>
<evidence type="ECO:0008006" key="5">
    <source>
        <dbReference type="Google" id="ProtNLM"/>
    </source>
</evidence>
<dbReference type="GO" id="GO:0008597">
    <property type="term" value="F:calcium-dependent protein serine/threonine phosphatase regulator activity"/>
    <property type="evidence" value="ECO:0007669"/>
    <property type="project" value="TreeGrafter"/>
</dbReference>
<sequence>MFVHFPPTFFASENAVSLFLDVLHAYGHVVDWTPMPAFRQAMAVFEEVSEAQRIKQVLDRLLIPHDDDDDEGSSETSMLRVYYDHETPLVLLPSGEYVVARTLDGSTTFLEPPVPERDFLISPPGSPPVGWEQQVEGRPNTDTLAQDLIEALQKLSTTAETKPVLEHEHRSCHEPSGECDYSEQRRISMLLSPEDAVNDVPGVILHATDEPTACHATDEPSLIHRVKATNDSMLGSTLSSKSFKRPTPRPPMCT</sequence>
<dbReference type="OrthoDB" id="17212at2759"/>
<dbReference type="OMA" id="ACHATDE"/>
<dbReference type="STRING" id="425265.A8Q4Z9"/>
<comment type="caution">
    <text evidence="3">The sequence shown here is derived from an EMBL/GenBank/DDBJ whole genome shotgun (WGS) entry which is preliminary data.</text>
</comment>
<dbReference type="AlphaFoldDB" id="A8Q4Z9"/>
<dbReference type="InParanoid" id="A8Q4Z9"/>
<dbReference type="VEuPathDB" id="FungiDB:MGL_2684"/>
<evidence type="ECO:0000256" key="1">
    <source>
        <dbReference type="ARBA" id="ARBA00008209"/>
    </source>
</evidence>
<evidence type="ECO:0000313" key="4">
    <source>
        <dbReference type="Proteomes" id="UP000008837"/>
    </source>
</evidence>
<accession>A8Q4Z9</accession>
<dbReference type="GO" id="GO:0005634">
    <property type="term" value="C:nucleus"/>
    <property type="evidence" value="ECO:0007669"/>
    <property type="project" value="TreeGrafter"/>
</dbReference>
<protein>
    <recommendedName>
        <fullName evidence="5">Calcipressin</fullName>
    </recommendedName>
</protein>
<dbReference type="PANTHER" id="PTHR10300">
    <property type="entry name" value="CALCIPRESSIN"/>
    <property type="match status" value="1"/>
</dbReference>
<gene>
    <name evidence="3" type="ORF">MGL_2684</name>
</gene>
<keyword evidence="4" id="KW-1185">Reference proteome</keyword>
<reference evidence="3 4" key="1">
    <citation type="journal article" date="2007" name="Proc. Natl. Acad. Sci. U.S.A.">
        <title>Dandruff-associated Malassezia genomes reveal convergent and divergent virulence traits shared with plant and human fungal pathogens.</title>
        <authorList>
            <person name="Xu J."/>
            <person name="Saunders C.W."/>
            <person name="Hu P."/>
            <person name="Grant R.A."/>
            <person name="Boekhout T."/>
            <person name="Kuramae E.E."/>
            <person name="Kronstad J.W."/>
            <person name="Deangelis Y.M."/>
            <person name="Reeder N.L."/>
            <person name="Johnstone K.R."/>
            <person name="Leland M."/>
            <person name="Fieno A.M."/>
            <person name="Begley W.M."/>
            <person name="Sun Y."/>
            <person name="Lacey M.P."/>
            <person name="Chaudhary T."/>
            <person name="Keough T."/>
            <person name="Chu L."/>
            <person name="Sears R."/>
            <person name="Yuan B."/>
            <person name="Dawson T.L.Jr."/>
        </authorList>
    </citation>
    <scope>NUCLEOTIDE SEQUENCE [LARGE SCALE GENOMIC DNA]</scope>
    <source>
        <strain evidence="4">ATCC MYA-4612 / CBS 7966</strain>
    </source>
</reference>
<dbReference type="EMBL" id="AAYY01000009">
    <property type="protein sequence ID" value="EDP43088.1"/>
    <property type="molecule type" value="Genomic_DNA"/>
</dbReference>
<evidence type="ECO:0000313" key="3">
    <source>
        <dbReference type="EMBL" id="EDP43088.1"/>
    </source>
</evidence>
<dbReference type="Pfam" id="PF04847">
    <property type="entry name" value="Calcipressin"/>
    <property type="match status" value="1"/>
</dbReference>
<dbReference type="InterPro" id="IPR006931">
    <property type="entry name" value="Calcipressin"/>
</dbReference>
<name>A8Q4Z9_MALGO</name>
<evidence type="ECO:0000256" key="2">
    <source>
        <dbReference type="SAM" id="MobiDB-lite"/>
    </source>
</evidence>
<feature type="region of interest" description="Disordered" evidence="2">
    <location>
        <begin position="233"/>
        <end position="254"/>
    </location>
</feature>
<dbReference type="KEGG" id="mgl:MGL_2684"/>
<proteinExistence type="inferred from homology"/>
<dbReference type="GO" id="GO:0005737">
    <property type="term" value="C:cytoplasm"/>
    <property type="evidence" value="ECO:0007669"/>
    <property type="project" value="TreeGrafter"/>
</dbReference>